<dbReference type="SUPFAM" id="SSF48208">
    <property type="entry name" value="Six-hairpin glycosidases"/>
    <property type="match status" value="1"/>
</dbReference>
<evidence type="ECO:0000313" key="10">
    <source>
        <dbReference type="Proteomes" id="UP000517712"/>
    </source>
</evidence>
<keyword evidence="9" id="KW-0808">Transferase</keyword>
<name>A0A7W9FAS6_9MICO</name>
<comment type="caution">
    <text evidence="9">The sequence shown here is derived from an EMBL/GenBank/DDBJ whole genome shotgun (WGS) entry which is preliminary data.</text>
</comment>
<dbReference type="SUPFAM" id="SSF74650">
    <property type="entry name" value="Galactose mutarotase-like"/>
    <property type="match status" value="1"/>
</dbReference>
<dbReference type="Gene3D" id="1.50.10.10">
    <property type="match status" value="1"/>
</dbReference>
<feature type="binding site" evidence="4">
    <location>
        <begin position="590"/>
        <end position="591"/>
    </location>
    <ligand>
        <name>substrate</name>
    </ligand>
</feature>
<keyword evidence="9" id="KW-0328">Glycosyltransferase</keyword>
<dbReference type="EC" id="2.4.1.64" evidence="9"/>
<proteinExistence type="inferred from homology"/>
<accession>A0A7W9FAS6</accession>
<dbReference type="PIRSF" id="PIRSF036289">
    <property type="entry name" value="Glycosyl_hydrolase_malt_phosph"/>
    <property type="match status" value="1"/>
</dbReference>
<keyword evidence="2" id="KW-0326">Glycosidase</keyword>
<organism evidence="9 10">
    <name type="scientific">Microbacterium ginsengiterrae</name>
    <dbReference type="NCBI Taxonomy" id="546115"/>
    <lineage>
        <taxon>Bacteria</taxon>
        <taxon>Bacillati</taxon>
        <taxon>Actinomycetota</taxon>
        <taxon>Actinomycetes</taxon>
        <taxon>Micrococcales</taxon>
        <taxon>Microbacteriaceae</taxon>
        <taxon>Microbacterium</taxon>
    </lineage>
</organism>
<sequence>MTKARFDVDPWTVSISDVRPESLAHEESVFGLSNGHLGWRGNLDEGDPRGVAGSYLNGVFEEHPMPYAEDAYGYPEVGQSVINVQNGQIIRMLVDDEPFDIETGELSSHDRRLDLRDGTLHRSFEWTSPTGRRVRVESTRVVSLSRRAIAAVRYSVEAVEHAVDITVISELLANEPVPVEHDDPRVQDLLTRPLVTVETDAVGSRATLLHRTRRSGLAVATTMDHEVDAPGYRLVTEAEDDGARTTIRARLDPGERLVIVKYVGHDFEESRASATVRARAETAVTAAMADGWDRLLAEQREVLDDYWRCADVIVEGEPRLQQAVRYALFQVFQSAARAELRSVPGKGLTGAGYEGHTFWDFEAFVLPVLTSTAPDAARQALLWRHSTLPHARDRAAQLHLAGAAFAWRTIDGRESSGYWPASTAAFHINADIAAAVLHYVRATGDVEFEREYGLEILVETARLWVSLGRRDADGTFHIDGVTGPDEYSAIANDNVFTNLMAQLNLRAAADAARRHPERCEDLGVGADEIDEWTATAAAMHIPFDADLGIHPQSAGYTQLERWDFDATGIDQYLLHDHFPYFDLYRKQVLKQADLVLAMHFAHEAFTPEQKIRNFEYYEALTVRDSSLSAAPQAVIAAEVHQLELAYDYLAEVATIDLDDAHGNTHEGLHVAALAGVWTVIVAGFGGMRDTADGLRFAPRLPPRLTRLGFGIRVHGETLRLDVSASETTYRYSGDEPLKLLHFDQAITVGTDEVTAQTPSPPVPRSRPQQPRHRAPRSAFETDGS</sequence>
<feature type="domain" description="Glycoside hydrolase family 65 N-terminal" evidence="8">
    <location>
        <begin position="18"/>
        <end position="264"/>
    </location>
</feature>
<dbReference type="InterPro" id="IPR005194">
    <property type="entry name" value="Glyco_hydro_65_C"/>
</dbReference>
<protein>
    <submittedName>
        <fullName evidence="9">Alpha,alpha-trehalose phosphorylase</fullName>
        <ecNumber evidence="9">2.4.1.64</ecNumber>
    </submittedName>
</protein>
<evidence type="ECO:0000259" key="6">
    <source>
        <dbReference type="Pfam" id="PF03632"/>
    </source>
</evidence>
<reference evidence="9 10" key="1">
    <citation type="submission" date="2020-08" db="EMBL/GenBank/DDBJ databases">
        <title>Sequencing the genomes of 1000 actinobacteria strains.</title>
        <authorList>
            <person name="Klenk H.-P."/>
        </authorList>
    </citation>
    <scope>NUCLEOTIDE SEQUENCE [LARGE SCALE GENOMIC DNA]</scope>
    <source>
        <strain evidence="9 10">DSM 24823</strain>
    </source>
</reference>
<dbReference type="RefSeq" id="WP_184282052.1">
    <property type="nucleotide sequence ID" value="NZ_BAAAPG010000001.1"/>
</dbReference>
<dbReference type="GO" id="GO:0005975">
    <property type="term" value="P:carbohydrate metabolic process"/>
    <property type="evidence" value="ECO:0007669"/>
    <property type="project" value="InterPro"/>
</dbReference>
<dbReference type="Proteomes" id="UP000517712">
    <property type="component" value="Unassembled WGS sequence"/>
</dbReference>
<keyword evidence="10" id="KW-1185">Reference proteome</keyword>
<evidence type="ECO:0000313" key="9">
    <source>
        <dbReference type="EMBL" id="MBB5742556.1"/>
    </source>
</evidence>
<dbReference type="Pfam" id="PF03632">
    <property type="entry name" value="Glyco_hydro_65m"/>
    <property type="match status" value="1"/>
</dbReference>
<evidence type="ECO:0000256" key="1">
    <source>
        <dbReference type="ARBA" id="ARBA00006768"/>
    </source>
</evidence>
<dbReference type="GO" id="GO:0030246">
    <property type="term" value="F:carbohydrate binding"/>
    <property type="evidence" value="ECO:0007669"/>
    <property type="project" value="InterPro"/>
</dbReference>
<dbReference type="GO" id="GO:0047656">
    <property type="term" value="F:alpha,alpha-trehalose phosphorylase activity"/>
    <property type="evidence" value="ECO:0007669"/>
    <property type="project" value="UniProtKB-EC"/>
</dbReference>
<dbReference type="InterPro" id="IPR005195">
    <property type="entry name" value="Glyco_hydro_65_M"/>
</dbReference>
<dbReference type="EMBL" id="JACHMU010000001">
    <property type="protein sequence ID" value="MBB5742556.1"/>
    <property type="molecule type" value="Genomic_DNA"/>
</dbReference>
<dbReference type="Pfam" id="PF03636">
    <property type="entry name" value="Glyco_hydro_65N"/>
    <property type="match status" value="1"/>
</dbReference>
<comment type="similarity">
    <text evidence="1">Belongs to the glycosyl hydrolase 65 family.</text>
</comment>
<evidence type="ECO:0000259" key="7">
    <source>
        <dbReference type="Pfam" id="PF03633"/>
    </source>
</evidence>
<dbReference type="InterPro" id="IPR017045">
    <property type="entry name" value="Malt_Pase/Glycosyl_Hdrlase"/>
</dbReference>
<dbReference type="Pfam" id="PF03633">
    <property type="entry name" value="Glyco_hydro_65C"/>
    <property type="match status" value="1"/>
</dbReference>
<dbReference type="InterPro" id="IPR005196">
    <property type="entry name" value="Glyco_hydro_65_N"/>
</dbReference>
<feature type="domain" description="Glycoside hydrolase family 65 central catalytic" evidence="6">
    <location>
        <begin position="325"/>
        <end position="678"/>
    </location>
</feature>
<dbReference type="Gene3D" id="2.60.420.10">
    <property type="entry name" value="Maltose phosphorylase, domain 3"/>
    <property type="match status" value="1"/>
</dbReference>
<evidence type="ECO:0000256" key="3">
    <source>
        <dbReference type="PIRSR" id="PIRSR036289-50"/>
    </source>
</evidence>
<feature type="active site" description="Proton donor" evidence="3">
    <location>
        <position position="486"/>
    </location>
</feature>
<dbReference type="GO" id="GO:0004553">
    <property type="term" value="F:hydrolase activity, hydrolyzing O-glycosyl compounds"/>
    <property type="evidence" value="ECO:0007669"/>
    <property type="project" value="TreeGrafter"/>
</dbReference>
<dbReference type="AlphaFoldDB" id="A0A7W9FAS6"/>
<dbReference type="InterPro" id="IPR008928">
    <property type="entry name" value="6-hairpin_glycosidase_sf"/>
</dbReference>
<dbReference type="PANTHER" id="PTHR11051">
    <property type="entry name" value="GLYCOSYL HYDROLASE-RELATED"/>
    <property type="match status" value="1"/>
</dbReference>
<dbReference type="InterPro" id="IPR012341">
    <property type="entry name" value="6hp_glycosidase-like_sf"/>
</dbReference>
<feature type="binding site" evidence="4">
    <location>
        <begin position="359"/>
        <end position="360"/>
    </location>
    <ligand>
        <name>substrate</name>
    </ligand>
</feature>
<dbReference type="InterPro" id="IPR037018">
    <property type="entry name" value="GH65_N"/>
</dbReference>
<keyword evidence="2" id="KW-0378">Hydrolase</keyword>
<feature type="domain" description="Glycoside hydrolase family 65 C-terminal" evidence="7">
    <location>
        <begin position="687"/>
        <end position="748"/>
    </location>
</feature>
<gene>
    <name evidence="9" type="ORF">HD600_001053</name>
</gene>
<evidence type="ECO:0000256" key="2">
    <source>
        <dbReference type="ARBA" id="ARBA00023295"/>
    </source>
</evidence>
<dbReference type="InterPro" id="IPR011013">
    <property type="entry name" value="Gal_mutarotase_sf_dom"/>
</dbReference>
<dbReference type="Gene3D" id="2.70.98.40">
    <property type="entry name" value="Glycoside hydrolase, family 65, N-terminal domain"/>
    <property type="match status" value="1"/>
</dbReference>
<feature type="region of interest" description="Disordered" evidence="5">
    <location>
        <begin position="751"/>
        <end position="784"/>
    </location>
</feature>
<evidence type="ECO:0000259" key="8">
    <source>
        <dbReference type="Pfam" id="PF03636"/>
    </source>
</evidence>
<evidence type="ECO:0000256" key="5">
    <source>
        <dbReference type="SAM" id="MobiDB-lite"/>
    </source>
</evidence>
<dbReference type="PANTHER" id="PTHR11051:SF13">
    <property type="entry name" value="GLYCOSYL TRANSFERASE"/>
    <property type="match status" value="1"/>
</dbReference>
<evidence type="ECO:0000256" key="4">
    <source>
        <dbReference type="PIRSR" id="PIRSR036289-51"/>
    </source>
</evidence>